<sequence length="32" mass="3798">MIEGERQMWGLTGRPLLLHKYICISRSILIRI</sequence>
<evidence type="ECO:0000313" key="1">
    <source>
        <dbReference type="EMBL" id="RKF74694.1"/>
    </source>
</evidence>
<organism evidence="1 2">
    <name type="scientific">Golovinomyces cichoracearum</name>
    <dbReference type="NCBI Taxonomy" id="62708"/>
    <lineage>
        <taxon>Eukaryota</taxon>
        <taxon>Fungi</taxon>
        <taxon>Dikarya</taxon>
        <taxon>Ascomycota</taxon>
        <taxon>Pezizomycotina</taxon>
        <taxon>Leotiomycetes</taxon>
        <taxon>Erysiphales</taxon>
        <taxon>Erysiphaceae</taxon>
        <taxon>Golovinomyces</taxon>
    </lineage>
</organism>
<reference evidence="1 2" key="1">
    <citation type="journal article" date="2018" name="BMC Genomics">
        <title>Comparative genome analyses reveal sequence features reflecting distinct modes of host-adaptation between dicot and monocot powdery mildew.</title>
        <authorList>
            <person name="Wu Y."/>
            <person name="Ma X."/>
            <person name="Pan Z."/>
            <person name="Kale S.D."/>
            <person name="Song Y."/>
            <person name="King H."/>
            <person name="Zhang Q."/>
            <person name="Presley C."/>
            <person name="Deng X."/>
            <person name="Wei C.I."/>
            <person name="Xiao S."/>
        </authorList>
    </citation>
    <scope>NUCLEOTIDE SEQUENCE [LARGE SCALE GENOMIC DNA]</scope>
    <source>
        <strain evidence="1">UMSG1</strain>
    </source>
</reference>
<name>A0A420IJF0_9PEZI</name>
<accession>A0A420IJF0</accession>
<protein>
    <submittedName>
        <fullName evidence="1">Uncharacterized protein</fullName>
    </submittedName>
</protein>
<dbReference type="Proteomes" id="UP000285326">
    <property type="component" value="Unassembled WGS sequence"/>
</dbReference>
<dbReference type="AlphaFoldDB" id="A0A420IJF0"/>
<comment type="caution">
    <text evidence="1">The sequence shown here is derived from an EMBL/GenBank/DDBJ whole genome shotgun (WGS) entry which is preliminary data.</text>
</comment>
<proteinExistence type="predicted"/>
<evidence type="ECO:0000313" key="2">
    <source>
        <dbReference type="Proteomes" id="UP000285326"/>
    </source>
</evidence>
<gene>
    <name evidence="1" type="ORF">GcM1_238101</name>
</gene>
<dbReference type="EMBL" id="MCBS01023828">
    <property type="protein sequence ID" value="RKF74694.1"/>
    <property type="molecule type" value="Genomic_DNA"/>
</dbReference>